<reference evidence="1 2" key="1">
    <citation type="journal article" date="2012" name="J. Bacteriol.">
        <title>Genome sequence of the pathogenic Herbaspirillum seropedicae strain Os34, isolated from rice roots.</title>
        <authorList>
            <person name="Ye W."/>
            <person name="Ye S."/>
            <person name="Liu J."/>
            <person name="Chang S."/>
            <person name="Chen M."/>
            <person name="Zhu B."/>
            <person name="Guo L."/>
            <person name="An Q."/>
        </authorList>
    </citation>
    <scope>NUCLEOTIDE SEQUENCE [LARGE SCALE GENOMIC DNA]</scope>
    <source>
        <strain evidence="1 2">Os34</strain>
    </source>
</reference>
<evidence type="ECO:0000313" key="1">
    <source>
        <dbReference type="EMBL" id="QJQ02430.1"/>
    </source>
</evidence>
<protein>
    <submittedName>
        <fullName evidence="1">Uncharacterized protein</fullName>
    </submittedName>
</protein>
<organism evidence="1 2">
    <name type="scientific">Herbaspirillum rubrisubalbicans Os34</name>
    <dbReference type="NCBI Taxonomy" id="1235827"/>
    <lineage>
        <taxon>Bacteria</taxon>
        <taxon>Pseudomonadati</taxon>
        <taxon>Pseudomonadota</taxon>
        <taxon>Betaproteobacteria</taxon>
        <taxon>Burkholderiales</taxon>
        <taxon>Oxalobacteraceae</taxon>
        <taxon>Herbaspirillum</taxon>
    </lineage>
</organism>
<evidence type="ECO:0000313" key="2">
    <source>
        <dbReference type="Proteomes" id="UP000501648"/>
    </source>
</evidence>
<proteinExistence type="predicted"/>
<name>A0A6M3ZX11_9BURK</name>
<accession>A0A6M3ZX11</accession>
<sequence>MQADVEAQAQITQLFGQQASKLIGDYAQEQQNKAAGLRKEANAATDPAVAKELNDRASALENNWGPDGAMRVLAHSVVGGLTGGLAGAAGAAAGTLTAPNVASALDKAGVDPDLAKALTGLSSTLVGAAVGGAAGGAAAYNEVINNFLSHDERIALKKAKNDCYVTGNAASCQAVEILEKKDAVSNARIEQSIAACEGESCNAVANYIRKELAATGCSIPNVCPDNDLLQIYWKAAQGKAQGLQQVEIESWLIDAKAVYDLAKFAFGAGRIATRVAGESVSTQPAFKADSLADAATSVPAGVKITEKGLTLVEANLAQFEVYAPNVAMVQRLKDALASGERLTGADANFYLHEIAEGTAFSRGLGYEAAHTAALEKYGVSNFSLYHPEVIQSFPSEFNSAWRAYWNIK</sequence>
<dbReference type="RefSeq" id="WP_017454512.1">
    <property type="nucleotide sequence ID" value="NZ_CP008956.1"/>
</dbReference>
<dbReference type="EMBL" id="CP008956">
    <property type="protein sequence ID" value="QJQ02430.1"/>
    <property type="molecule type" value="Genomic_DNA"/>
</dbReference>
<gene>
    <name evidence="1" type="ORF">C798_19975</name>
</gene>
<dbReference type="Proteomes" id="UP000501648">
    <property type="component" value="Chromosome"/>
</dbReference>
<dbReference type="AlphaFoldDB" id="A0A6M3ZX11"/>